<evidence type="ECO:0000256" key="3">
    <source>
        <dbReference type="ARBA" id="ARBA00022527"/>
    </source>
</evidence>
<dbReference type="EMBL" id="BTFZ01000002">
    <property type="protein sequence ID" value="GMM34027.1"/>
    <property type="molecule type" value="Genomic_DNA"/>
</dbReference>
<feature type="region of interest" description="Disordered" evidence="11">
    <location>
        <begin position="669"/>
        <end position="741"/>
    </location>
</feature>
<feature type="region of interest" description="Disordered" evidence="11">
    <location>
        <begin position="627"/>
        <end position="650"/>
    </location>
</feature>
<keyword evidence="6" id="KW-0418">Kinase</keyword>
<comment type="similarity">
    <text evidence="1">Belongs to the protein kinase superfamily. STE Ser/Thr protein kinase family. STE20 subfamily.</text>
</comment>
<feature type="compositionally biased region" description="Low complexity" evidence="11">
    <location>
        <begin position="459"/>
        <end position="471"/>
    </location>
</feature>
<keyword evidence="3" id="KW-0723">Serine/threonine-protein kinase</keyword>
<comment type="caution">
    <text evidence="13">The sequence shown here is derived from an EMBL/GenBank/DDBJ whole genome shotgun (WGS) entry which is preliminary data.</text>
</comment>
<dbReference type="InterPro" id="IPR011009">
    <property type="entry name" value="Kinase-like_dom_sf"/>
</dbReference>
<dbReference type="GO" id="GO:0005524">
    <property type="term" value="F:ATP binding"/>
    <property type="evidence" value="ECO:0007669"/>
    <property type="project" value="UniProtKB-UniRule"/>
</dbReference>
<evidence type="ECO:0000256" key="8">
    <source>
        <dbReference type="ARBA" id="ARBA00047899"/>
    </source>
</evidence>
<dbReference type="PANTHER" id="PTHR48012">
    <property type="entry name" value="STERILE20-LIKE KINASE, ISOFORM B-RELATED"/>
    <property type="match status" value="1"/>
</dbReference>
<evidence type="ECO:0000256" key="1">
    <source>
        <dbReference type="ARBA" id="ARBA00008874"/>
    </source>
</evidence>
<keyword evidence="14" id="KW-1185">Reference proteome</keyword>
<reference evidence="13 14" key="1">
    <citation type="journal article" date="2023" name="Elife">
        <title>Identification of key yeast species and microbe-microbe interactions impacting larval growth of Drosophila in the wild.</title>
        <authorList>
            <person name="Mure A."/>
            <person name="Sugiura Y."/>
            <person name="Maeda R."/>
            <person name="Honda K."/>
            <person name="Sakurai N."/>
            <person name="Takahashi Y."/>
            <person name="Watada M."/>
            <person name="Katoh T."/>
            <person name="Gotoh A."/>
            <person name="Gotoh Y."/>
            <person name="Taniguchi I."/>
            <person name="Nakamura K."/>
            <person name="Hayashi T."/>
            <person name="Katayama T."/>
            <person name="Uemura T."/>
            <person name="Hattori Y."/>
        </authorList>
    </citation>
    <scope>NUCLEOTIDE SEQUENCE [LARGE SCALE GENOMIC DNA]</scope>
    <source>
        <strain evidence="13 14">SC-9</strain>
    </source>
</reference>
<evidence type="ECO:0000256" key="11">
    <source>
        <dbReference type="SAM" id="MobiDB-lite"/>
    </source>
</evidence>
<feature type="compositionally biased region" description="Polar residues" evidence="11">
    <location>
        <begin position="350"/>
        <end position="359"/>
    </location>
</feature>
<dbReference type="GeneID" id="90072006"/>
<dbReference type="AlphaFoldDB" id="A0AAV5QHC2"/>
<keyword evidence="4" id="KW-0808">Transferase</keyword>
<keyword evidence="7 10" id="KW-0067">ATP-binding</keyword>
<gene>
    <name evidence="13" type="ORF">DASC09_013520</name>
</gene>
<dbReference type="FunFam" id="1.10.510.10:FF:000499">
    <property type="entry name" value="Serine/threonine-protein kinase KIC1"/>
    <property type="match status" value="1"/>
</dbReference>
<name>A0AAV5QHC2_9ASCO</name>
<evidence type="ECO:0000313" key="14">
    <source>
        <dbReference type="Proteomes" id="UP001360560"/>
    </source>
</evidence>
<dbReference type="InterPro" id="IPR000719">
    <property type="entry name" value="Prot_kinase_dom"/>
</dbReference>
<evidence type="ECO:0000256" key="5">
    <source>
        <dbReference type="ARBA" id="ARBA00022741"/>
    </source>
</evidence>
<feature type="compositionally biased region" description="Polar residues" evidence="11">
    <location>
        <begin position="521"/>
        <end position="537"/>
    </location>
</feature>
<dbReference type="CDD" id="cd06609">
    <property type="entry name" value="STKc_MST3_like"/>
    <property type="match status" value="1"/>
</dbReference>
<proteinExistence type="inferred from homology"/>
<evidence type="ECO:0000256" key="10">
    <source>
        <dbReference type="PROSITE-ProRule" id="PRU10141"/>
    </source>
</evidence>
<feature type="compositionally biased region" description="Polar residues" evidence="11">
    <location>
        <begin position="430"/>
        <end position="450"/>
    </location>
</feature>
<dbReference type="GO" id="GO:0004674">
    <property type="term" value="F:protein serine/threonine kinase activity"/>
    <property type="evidence" value="ECO:0007669"/>
    <property type="project" value="UniProtKB-KW"/>
</dbReference>
<comment type="catalytic activity">
    <reaction evidence="9">
        <text>L-seryl-[protein] + ATP = O-phospho-L-seryl-[protein] + ADP + H(+)</text>
        <dbReference type="Rhea" id="RHEA:17989"/>
        <dbReference type="Rhea" id="RHEA-COMP:9863"/>
        <dbReference type="Rhea" id="RHEA-COMP:11604"/>
        <dbReference type="ChEBI" id="CHEBI:15378"/>
        <dbReference type="ChEBI" id="CHEBI:29999"/>
        <dbReference type="ChEBI" id="CHEBI:30616"/>
        <dbReference type="ChEBI" id="CHEBI:83421"/>
        <dbReference type="ChEBI" id="CHEBI:456216"/>
        <dbReference type="EC" id="2.7.11.1"/>
    </reaction>
</comment>
<dbReference type="SUPFAM" id="SSF56112">
    <property type="entry name" value="Protein kinase-like (PK-like)"/>
    <property type="match status" value="1"/>
</dbReference>
<feature type="region of interest" description="Disordered" evidence="11">
    <location>
        <begin position="312"/>
        <end position="336"/>
    </location>
</feature>
<dbReference type="PROSITE" id="PS50011">
    <property type="entry name" value="PROTEIN_KINASE_DOM"/>
    <property type="match status" value="1"/>
</dbReference>
<comment type="catalytic activity">
    <reaction evidence="8">
        <text>L-threonyl-[protein] + ATP = O-phospho-L-threonyl-[protein] + ADP + H(+)</text>
        <dbReference type="Rhea" id="RHEA:46608"/>
        <dbReference type="Rhea" id="RHEA-COMP:11060"/>
        <dbReference type="Rhea" id="RHEA-COMP:11605"/>
        <dbReference type="ChEBI" id="CHEBI:15378"/>
        <dbReference type="ChEBI" id="CHEBI:30013"/>
        <dbReference type="ChEBI" id="CHEBI:30616"/>
        <dbReference type="ChEBI" id="CHEBI:61977"/>
        <dbReference type="ChEBI" id="CHEBI:456216"/>
        <dbReference type="EC" id="2.7.11.1"/>
    </reaction>
</comment>
<feature type="compositionally biased region" description="Polar residues" evidence="11">
    <location>
        <begin position="669"/>
        <end position="686"/>
    </location>
</feature>
<dbReference type="PROSITE" id="PS00107">
    <property type="entry name" value="PROTEIN_KINASE_ATP"/>
    <property type="match status" value="1"/>
</dbReference>
<organism evidence="13 14">
    <name type="scientific">Saccharomycopsis crataegensis</name>
    <dbReference type="NCBI Taxonomy" id="43959"/>
    <lineage>
        <taxon>Eukaryota</taxon>
        <taxon>Fungi</taxon>
        <taxon>Dikarya</taxon>
        <taxon>Ascomycota</taxon>
        <taxon>Saccharomycotina</taxon>
        <taxon>Saccharomycetes</taxon>
        <taxon>Saccharomycopsidaceae</taxon>
        <taxon>Saccharomycopsis</taxon>
    </lineage>
</organism>
<dbReference type="PANTHER" id="PTHR48012:SF2">
    <property type="entry name" value="STERILE20-LIKE KINASE, ISOFORM B"/>
    <property type="match status" value="1"/>
</dbReference>
<feature type="domain" description="Protein kinase" evidence="12">
    <location>
        <begin position="10"/>
        <end position="269"/>
    </location>
</feature>
<dbReference type="SMART" id="SM00220">
    <property type="entry name" value="S_TKc"/>
    <property type="match status" value="1"/>
</dbReference>
<feature type="compositionally biased region" description="Basic residues" evidence="11">
    <location>
        <begin position="486"/>
        <end position="510"/>
    </location>
</feature>
<dbReference type="InterPro" id="IPR017441">
    <property type="entry name" value="Protein_kinase_ATP_BS"/>
</dbReference>
<evidence type="ECO:0000256" key="2">
    <source>
        <dbReference type="ARBA" id="ARBA00012513"/>
    </source>
</evidence>
<feature type="binding site" evidence="10">
    <location>
        <position position="39"/>
    </location>
    <ligand>
        <name>ATP</name>
        <dbReference type="ChEBI" id="CHEBI:30616"/>
    </ligand>
</feature>
<feature type="compositionally biased region" description="Polar residues" evidence="11">
    <location>
        <begin position="581"/>
        <end position="595"/>
    </location>
</feature>
<feature type="compositionally biased region" description="Low complexity" evidence="11">
    <location>
        <begin position="360"/>
        <end position="418"/>
    </location>
</feature>
<feature type="compositionally biased region" description="Polar residues" evidence="11">
    <location>
        <begin position="693"/>
        <end position="706"/>
    </location>
</feature>
<evidence type="ECO:0000256" key="4">
    <source>
        <dbReference type="ARBA" id="ARBA00022679"/>
    </source>
</evidence>
<dbReference type="Proteomes" id="UP001360560">
    <property type="component" value="Unassembled WGS sequence"/>
</dbReference>
<feature type="region of interest" description="Disordered" evidence="11">
    <location>
        <begin position="348"/>
        <end position="537"/>
    </location>
</feature>
<evidence type="ECO:0000256" key="9">
    <source>
        <dbReference type="ARBA" id="ARBA00048679"/>
    </source>
</evidence>
<dbReference type="GO" id="GO:0005737">
    <property type="term" value="C:cytoplasm"/>
    <property type="evidence" value="ECO:0007669"/>
    <property type="project" value="TreeGrafter"/>
</dbReference>
<evidence type="ECO:0000256" key="6">
    <source>
        <dbReference type="ARBA" id="ARBA00022777"/>
    </source>
</evidence>
<feature type="region of interest" description="Disordered" evidence="11">
    <location>
        <begin position="570"/>
        <end position="595"/>
    </location>
</feature>
<dbReference type="Pfam" id="PF00069">
    <property type="entry name" value="Pkinase"/>
    <property type="match status" value="1"/>
</dbReference>
<evidence type="ECO:0000313" key="13">
    <source>
        <dbReference type="EMBL" id="GMM34027.1"/>
    </source>
</evidence>
<dbReference type="RefSeq" id="XP_064851027.1">
    <property type="nucleotide sequence ID" value="XM_064994955.1"/>
</dbReference>
<protein>
    <recommendedName>
        <fullName evidence="2">non-specific serine/threonine protein kinase</fullName>
        <ecNumber evidence="2">2.7.11.1</ecNumber>
    </recommendedName>
</protein>
<accession>A0AAV5QHC2</accession>
<evidence type="ECO:0000256" key="7">
    <source>
        <dbReference type="ARBA" id="ARBA00022840"/>
    </source>
</evidence>
<sequence length="863" mass="96090">MARSYSASQFELLEQLGRGSFGVVYKARDKITNQIVAIKQIDLESSDEDINEIQKEITILSTCKFPQIIKYYGCYVNSYKLSIIMEILNGGSCLDLLVSINSFTEKQIAVICREIIKALYYLHSNNKIHRDIKAANILVDDNNGDVKIVDFGVATQLSNNLSKRNTFVGTPFWMSPEVILQHDYNYKTDIWSLGITAIELALGKPPLSNIHPLKVLFLIPKNNSPALPPKNPNTGEVYSKNFHDFIKLCLQKNPSMRPTAKQLLNHPFIKSAGKNSELLEAINLKRKLANTESNGEKTNKTNNNPNVLLASRQDSKKSSGSINSQTSLASQPTSQITFDFDDSKIEDNEQSTIKQNNDPLISPSLSSNSSSSSSLMSKSNRYTTHNNDSTSNNHNLTRNISPISQLSASSSSSVGGTSPKKISSREDLKVSNSLKKLSINECQSTNTSPTKKSHHSGRSSVANVNNSSSKNLPDCITPQESPTRNNSKRLNRSNSSKKHMHSHSHSHFHGSSKESMKLSHSRSQSHGDNLSRSNSQLSKQHLMNQLPQTPKFFGNTKGMTKSQSLYGIGSHAKLSPEGRSNYPQDNNRPLKSSKSSMFVDLNYKLNFDNGEKQPQDNVFGGEIVRSTSKSSNKYTPSPSNNGGLVGTGNNDSKVSLFDFEIKEEMCSIKSQSSGLERNSSGFQKSPTKVPRNRGNNLFDSPESQKSPKFRQSRGSRGNDFFPTSQQQQQQQQSPKKSPIQHQFSQYCNNSLAHVRESIDDDGEASGKIQALNHALCNSFNSEADFTVMLSYLRGIISQVDRQRCAPKGPDFGVMLEAEDELYDRLIPKGLRNEKPIKEERTKDNVEELLLSRWAEGVLERWNE</sequence>
<feature type="compositionally biased region" description="Polar residues" evidence="11">
    <location>
        <begin position="318"/>
        <end position="336"/>
    </location>
</feature>
<dbReference type="Gene3D" id="1.10.510.10">
    <property type="entry name" value="Transferase(Phosphotransferase) domain 1"/>
    <property type="match status" value="1"/>
</dbReference>
<evidence type="ECO:0000259" key="12">
    <source>
        <dbReference type="PROSITE" id="PS50011"/>
    </source>
</evidence>
<dbReference type="EC" id="2.7.11.1" evidence="2"/>
<dbReference type="InterPro" id="IPR050629">
    <property type="entry name" value="STE20/SPS1-PAK"/>
</dbReference>
<keyword evidence="5 10" id="KW-0547">Nucleotide-binding</keyword>